<evidence type="ECO:0000256" key="7">
    <source>
        <dbReference type="RuleBase" id="RU365009"/>
    </source>
</evidence>
<evidence type="ECO:0000256" key="3">
    <source>
        <dbReference type="ARBA" id="ARBA00022512"/>
    </source>
</evidence>
<dbReference type="Proteomes" id="UP000807353">
    <property type="component" value="Unassembled WGS sequence"/>
</dbReference>
<comment type="caution">
    <text evidence="8">The sequence shown here is derived from an EMBL/GenBank/DDBJ whole genome shotgun (WGS) entry which is preliminary data.</text>
</comment>
<comment type="subcellular location">
    <subcellularLocation>
        <location evidence="1 7">Secreted</location>
        <location evidence="1 7">Cell wall</location>
    </subcellularLocation>
</comment>
<dbReference type="EMBL" id="MU150272">
    <property type="protein sequence ID" value="KAF9462399.1"/>
    <property type="molecule type" value="Genomic_DNA"/>
</dbReference>
<evidence type="ECO:0000256" key="2">
    <source>
        <dbReference type="ARBA" id="ARBA00010446"/>
    </source>
</evidence>
<evidence type="ECO:0000313" key="9">
    <source>
        <dbReference type="Proteomes" id="UP000807353"/>
    </source>
</evidence>
<dbReference type="PROSITE" id="PS00956">
    <property type="entry name" value="HYDROPHOBIN"/>
    <property type="match status" value="1"/>
</dbReference>
<keyword evidence="4 7" id="KW-0964">Secreted</keyword>
<feature type="chain" id="PRO_5040538098" description="Hydrophobin" evidence="7">
    <location>
        <begin position="20"/>
        <end position="106"/>
    </location>
</feature>
<evidence type="ECO:0000256" key="1">
    <source>
        <dbReference type="ARBA" id="ARBA00004191"/>
    </source>
</evidence>
<gene>
    <name evidence="8" type="ORF">BDZ94DRAFT_1165988</name>
</gene>
<dbReference type="Pfam" id="PF01185">
    <property type="entry name" value="Hydrophobin"/>
    <property type="match status" value="1"/>
</dbReference>
<comment type="similarity">
    <text evidence="2 7">Belongs to the fungal hydrophobin family.</text>
</comment>
<dbReference type="GO" id="GO:0005199">
    <property type="term" value="F:structural constituent of cell wall"/>
    <property type="evidence" value="ECO:0007669"/>
    <property type="project" value="InterPro"/>
</dbReference>
<evidence type="ECO:0000256" key="5">
    <source>
        <dbReference type="ARBA" id="ARBA00022729"/>
    </source>
</evidence>
<proteinExistence type="inferred from homology"/>
<keyword evidence="5 7" id="KW-0732">Signal</keyword>
<dbReference type="CDD" id="cd23507">
    <property type="entry name" value="hydrophobin_I"/>
    <property type="match status" value="1"/>
</dbReference>
<accession>A0A9P6CJ02</accession>
<keyword evidence="9" id="KW-1185">Reference proteome</keyword>
<dbReference type="GO" id="GO:0009277">
    <property type="term" value="C:fungal-type cell wall"/>
    <property type="evidence" value="ECO:0007669"/>
    <property type="project" value="InterPro"/>
</dbReference>
<sequence>MFSKVALLATLSLALSALAGSTKCNTGEIQCCQSLHQSQQEGVTKLVTLLGAGVQGVKTMVGTNCSPLSVVGVGSGASCTQQPVCCEENKFNGLIAIGCTPANIAL</sequence>
<reference evidence="8" key="1">
    <citation type="submission" date="2020-11" db="EMBL/GenBank/DDBJ databases">
        <authorList>
            <consortium name="DOE Joint Genome Institute"/>
            <person name="Ahrendt S."/>
            <person name="Riley R."/>
            <person name="Andreopoulos W."/>
            <person name="Labutti K."/>
            <person name="Pangilinan J."/>
            <person name="Ruiz-Duenas F.J."/>
            <person name="Barrasa J.M."/>
            <person name="Sanchez-Garcia M."/>
            <person name="Camarero S."/>
            <person name="Miyauchi S."/>
            <person name="Serrano A."/>
            <person name="Linde D."/>
            <person name="Babiker R."/>
            <person name="Drula E."/>
            <person name="Ayuso-Fernandez I."/>
            <person name="Pacheco R."/>
            <person name="Padilla G."/>
            <person name="Ferreira P."/>
            <person name="Barriuso J."/>
            <person name="Kellner H."/>
            <person name="Castanera R."/>
            <person name="Alfaro M."/>
            <person name="Ramirez L."/>
            <person name="Pisabarro A.G."/>
            <person name="Kuo A."/>
            <person name="Tritt A."/>
            <person name="Lipzen A."/>
            <person name="He G."/>
            <person name="Yan M."/>
            <person name="Ng V."/>
            <person name="Cullen D."/>
            <person name="Martin F."/>
            <person name="Rosso M.-N."/>
            <person name="Henrissat B."/>
            <person name="Hibbett D."/>
            <person name="Martinez A.T."/>
            <person name="Grigoriev I.V."/>
        </authorList>
    </citation>
    <scope>NUCLEOTIDE SEQUENCE</scope>
    <source>
        <strain evidence="8">CBS 247.69</strain>
    </source>
</reference>
<keyword evidence="3 7" id="KW-0134">Cell wall</keyword>
<evidence type="ECO:0000256" key="6">
    <source>
        <dbReference type="ARBA" id="ARBA00023157"/>
    </source>
</evidence>
<organism evidence="8 9">
    <name type="scientific">Collybia nuda</name>
    <dbReference type="NCBI Taxonomy" id="64659"/>
    <lineage>
        <taxon>Eukaryota</taxon>
        <taxon>Fungi</taxon>
        <taxon>Dikarya</taxon>
        <taxon>Basidiomycota</taxon>
        <taxon>Agaricomycotina</taxon>
        <taxon>Agaricomycetes</taxon>
        <taxon>Agaricomycetidae</taxon>
        <taxon>Agaricales</taxon>
        <taxon>Tricholomatineae</taxon>
        <taxon>Clitocybaceae</taxon>
        <taxon>Collybia</taxon>
    </lineage>
</organism>
<dbReference type="InterPro" id="IPR019778">
    <property type="entry name" value="Class_I_Hydrophobin_CS"/>
</dbReference>
<dbReference type="InterPro" id="IPR001338">
    <property type="entry name" value="Class_I_Hydrophobin"/>
</dbReference>
<dbReference type="OrthoDB" id="4225815at2759"/>
<keyword evidence="6 7" id="KW-1015">Disulfide bond</keyword>
<evidence type="ECO:0000256" key="4">
    <source>
        <dbReference type="ARBA" id="ARBA00022525"/>
    </source>
</evidence>
<protein>
    <recommendedName>
        <fullName evidence="7">Hydrophobin</fullName>
    </recommendedName>
</protein>
<dbReference type="AlphaFoldDB" id="A0A9P6CJ02"/>
<dbReference type="SMART" id="SM00075">
    <property type="entry name" value="HYDRO"/>
    <property type="match status" value="1"/>
</dbReference>
<feature type="signal peptide" evidence="7">
    <location>
        <begin position="1"/>
        <end position="19"/>
    </location>
</feature>
<name>A0A9P6CJ02_9AGAR</name>
<evidence type="ECO:0000313" key="8">
    <source>
        <dbReference type="EMBL" id="KAF9462399.1"/>
    </source>
</evidence>